<feature type="compositionally biased region" description="Low complexity" evidence="3">
    <location>
        <begin position="745"/>
        <end position="757"/>
    </location>
</feature>
<feature type="region of interest" description="Disordered" evidence="3">
    <location>
        <begin position="381"/>
        <end position="404"/>
    </location>
</feature>
<dbReference type="InterPro" id="IPR008928">
    <property type="entry name" value="6-hairpin_glycosidase_sf"/>
</dbReference>
<accession>A0A0U5GSR9</accession>
<dbReference type="GO" id="GO:0000272">
    <property type="term" value="P:polysaccharide catabolic process"/>
    <property type="evidence" value="ECO:0007669"/>
    <property type="project" value="TreeGrafter"/>
</dbReference>
<comment type="similarity">
    <text evidence="2">Belongs to the glycosyl hydrolase 88 family.</text>
</comment>
<proteinExistence type="inferred from homology"/>
<evidence type="ECO:0008006" key="7">
    <source>
        <dbReference type="Google" id="ProtNLM"/>
    </source>
</evidence>
<protein>
    <recommendedName>
        <fullName evidence="7">Unsaturated glucuronyl hydrolase</fullName>
    </recommendedName>
</protein>
<dbReference type="PANTHER" id="PTHR36845">
    <property type="entry name" value="HYDROLASE, PUTATIVE (AFU_ORTHOLOGUE AFUA_7G05090)-RELATED"/>
    <property type="match status" value="1"/>
</dbReference>
<dbReference type="SUPFAM" id="SSF48208">
    <property type="entry name" value="Six-hairpin glycosidases"/>
    <property type="match status" value="1"/>
</dbReference>
<feature type="compositionally biased region" description="Acidic residues" evidence="3">
    <location>
        <begin position="735"/>
        <end position="744"/>
    </location>
</feature>
<keyword evidence="4" id="KW-1133">Transmembrane helix</keyword>
<keyword evidence="1" id="KW-0378">Hydrolase</keyword>
<organism evidence="5 6">
    <name type="scientific">Aspergillus calidoustus</name>
    <dbReference type="NCBI Taxonomy" id="454130"/>
    <lineage>
        <taxon>Eukaryota</taxon>
        <taxon>Fungi</taxon>
        <taxon>Dikarya</taxon>
        <taxon>Ascomycota</taxon>
        <taxon>Pezizomycotina</taxon>
        <taxon>Eurotiomycetes</taxon>
        <taxon>Eurotiomycetidae</taxon>
        <taxon>Eurotiales</taxon>
        <taxon>Aspergillaceae</taxon>
        <taxon>Aspergillus</taxon>
        <taxon>Aspergillus subgen. Nidulantes</taxon>
    </lineage>
</organism>
<dbReference type="EMBL" id="CDMC01000004">
    <property type="protein sequence ID" value="CEL03892.1"/>
    <property type="molecule type" value="Genomic_DNA"/>
</dbReference>
<gene>
    <name evidence="5" type="ORF">ASPCAL05030</name>
</gene>
<feature type="compositionally biased region" description="Polar residues" evidence="3">
    <location>
        <begin position="28"/>
        <end position="37"/>
    </location>
</feature>
<dbReference type="Gene3D" id="1.50.10.10">
    <property type="match status" value="1"/>
</dbReference>
<evidence type="ECO:0000256" key="1">
    <source>
        <dbReference type="ARBA" id="ARBA00022801"/>
    </source>
</evidence>
<dbReference type="STRING" id="454130.A0A0U5GSR9"/>
<reference evidence="6" key="1">
    <citation type="journal article" date="2016" name="Genome Announc.">
        <title>Draft genome sequences of fungus Aspergillus calidoustus.</title>
        <authorList>
            <person name="Horn F."/>
            <person name="Linde J."/>
            <person name="Mattern D.J."/>
            <person name="Walther G."/>
            <person name="Guthke R."/>
            <person name="Scherlach K."/>
            <person name="Martin K."/>
            <person name="Brakhage A.A."/>
            <person name="Petzke L."/>
            <person name="Valiante V."/>
        </authorList>
    </citation>
    <scope>NUCLEOTIDE SEQUENCE [LARGE SCALE GENOMIC DNA]</scope>
    <source>
        <strain evidence="6">SF006504</strain>
    </source>
</reference>
<name>A0A0U5GSR9_ASPCI</name>
<evidence type="ECO:0000313" key="6">
    <source>
        <dbReference type="Proteomes" id="UP000054771"/>
    </source>
</evidence>
<evidence type="ECO:0000256" key="4">
    <source>
        <dbReference type="SAM" id="Phobius"/>
    </source>
</evidence>
<evidence type="ECO:0000313" key="5">
    <source>
        <dbReference type="EMBL" id="CEL03892.1"/>
    </source>
</evidence>
<dbReference type="OrthoDB" id="2317065at2759"/>
<feature type="region of interest" description="Disordered" evidence="3">
    <location>
        <begin position="727"/>
        <end position="757"/>
    </location>
</feature>
<dbReference type="GO" id="GO:0052757">
    <property type="term" value="F:chondroitin hydrolase activity"/>
    <property type="evidence" value="ECO:0007669"/>
    <property type="project" value="TreeGrafter"/>
</dbReference>
<keyword evidence="6" id="KW-1185">Reference proteome</keyword>
<dbReference type="InterPro" id="IPR012341">
    <property type="entry name" value="6hp_glycosidase-like_sf"/>
</dbReference>
<feature type="region of interest" description="Disordered" evidence="3">
    <location>
        <begin position="1"/>
        <end position="46"/>
    </location>
</feature>
<dbReference type="Proteomes" id="UP000054771">
    <property type="component" value="Unassembled WGS sequence"/>
</dbReference>
<sequence>MSNSSSRTPSTSSSPGLGGPTAKKRKASSITSISDNQTDPEEESPKTFRNYALKTQIPELFEENVLAKIIRVASRSMRESSVFSQINGVPLSYPETVPQSGPNAGLYEFRDPEFWTCGFFPGSLYALLERSVKHPQSIEVGSDFSTIGVRELRAQLRSLGKSWSRSLHSMAFRTDTHDIGFIVMPALRRDWELTGNEQSLRSIIQAARSLATRYVASSGAIRSWDCLVKKELTVTDQTENSLIIIDSLCNLDLLYYAAAHAGDESLANIATSHARKLLTTHLRPENGIVVPNSGYQGQLYSTCHVANIEPATGKLKWRWTAQGYANESTWARGQSWAILGYAQTYMWTKDTTFLDAACGVAEYFLHRLDTSPACVEIERDSTSTSTSTAQPPFQLPGTRKSTKGRHVPLWDFDAPIENPSGPLRDSSAGVIAANGLLILSQALKALGQDSLSRRFLTAAIDIVRDTVDLCLATEKAQFIGGGGGEGADLRVEDAEVGMTFDSILKNGTANNNQGARRRPGLPEAPIFIDCNQDTDAICAPTPTDSNALETAVAINDIPGDGLIGPYYSPGIACPADWTTVGVAIRGESTVSRSGIVAVPTGTEDVGPAPTFYNNHDVLIDLLDVGETAVWCCPESATAYPGGGVCLSALSDYSFSTACRSYYTASDVATYTTGIPGNDGRTTEGELLIITATTTATVETTTFSSSEATDYIAYSQLALIRFVHQPSDLAESGGADSDEEQESDSGSDPSETNAAGRIGATGAGGAWGGVVGSLVASVVAGAALVLIR</sequence>
<feature type="compositionally biased region" description="Low complexity" evidence="3">
    <location>
        <begin position="1"/>
        <end position="15"/>
    </location>
</feature>
<keyword evidence="4" id="KW-0472">Membrane</keyword>
<keyword evidence="4" id="KW-0812">Transmembrane</keyword>
<evidence type="ECO:0000256" key="2">
    <source>
        <dbReference type="ARBA" id="ARBA00038358"/>
    </source>
</evidence>
<dbReference type="InterPro" id="IPR052369">
    <property type="entry name" value="UG_Glycosaminoglycan_Hydrolase"/>
</dbReference>
<dbReference type="AlphaFoldDB" id="A0A0U5GSR9"/>
<feature type="transmembrane region" description="Helical" evidence="4">
    <location>
        <begin position="765"/>
        <end position="786"/>
    </location>
</feature>
<dbReference type="PANTHER" id="PTHR36845:SF1">
    <property type="entry name" value="HYDROLASE, PUTATIVE (AFU_ORTHOLOGUE AFUA_7G05090)-RELATED"/>
    <property type="match status" value="1"/>
</dbReference>
<evidence type="ECO:0000256" key="3">
    <source>
        <dbReference type="SAM" id="MobiDB-lite"/>
    </source>
</evidence>